<dbReference type="PANTHER" id="PTHR32432">
    <property type="entry name" value="CELL DIVISION PROTEIN FTSA-RELATED"/>
    <property type="match status" value="1"/>
</dbReference>
<dbReference type="PIRSF" id="PIRSF003101">
    <property type="entry name" value="FtsA"/>
    <property type="match status" value="1"/>
</dbReference>
<dbReference type="CDD" id="cd24048">
    <property type="entry name" value="ASKHA_NBD_FtsA"/>
    <property type="match status" value="1"/>
</dbReference>
<comment type="subcellular location">
    <subcellularLocation>
        <location evidence="5">Cell membrane</location>
        <topology evidence="5">Peripheral membrane protein</topology>
        <orientation evidence="5">Cytoplasmic side</orientation>
    </subcellularLocation>
    <text evidence="5">Localizes to the Z ring in an FtsZ-dependent manner. Targeted to the membrane through a conserved C-terminal amphipathic helix.</text>
</comment>
<dbReference type="Proteomes" id="UP000516349">
    <property type="component" value="Chromosome"/>
</dbReference>
<evidence type="ECO:0000313" key="9">
    <source>
        <dbReference type="EMBL" id="QNT77435.1"/>
    </source>
</evidence>
<keyword evidence="2 5" id="KW-0132">Cell division</keyword>
<dbReference type="Gene3D" id="3.30.420.40">
    <property type="match status" value="1"/>
</dbReference>
<gene>
    <name evidence="5 9" type="primary">ftsA</name>
    <name evidence="9" type="ORF">JGUZn3_01700</name>
</gene>
<comment type="function">
    <text evidence="5 6">Cell division protein that is involved in the assembly of the Z ring. May serve as a membrane anchor for the Z ring.</text>
</comment>
<dbReference type="GO" id="GO:0043093">
    <property type="term" value="P:FtsZ-dependent cytokinesis"/>
    <property type="evidence" value="ECO:0007669"/>
    <property type="project" value="UniProtKB-UniRule"/>
</dbReference>
<dbReference type="Pfam" id="PF02491">
    <property type="entry name" value="SHS2_FTSA"/>
    <property type="match status" value="1"/>
</dbReference>
<reference evidence="9 10" key="1">
    <citation type="submission" date="2020-08" db="EMBL/GenBank/DDBJ databases">
        <title>Complete genome sequence of Entomobacter blattae G55GP.</title>
        <authorList>
            <person name="Poehlein A."/>
            <person name="Guzman J."/>
            <person name="Daniel R."/>
            <person name="Vilcinskas A."/>
        </authorList>
    </citation>
    <scope>NUCLEOTIDE SEQUENCE [LARGE SCALE GENOMIC DNA]</scope>
    <source>
        <strain evidence="9 10">G55GP</strain>
    </source>
</reference>
<sequence>MNELALTPPPSKKSGHFQKQAVRSPKNKALAILGSRFSSEITPPDDPPTHPKWLPGTFGVLDIGSSKICCFIGKGEPNGNLRILGAGWHRSHGVKQGGITHLKDAEKAIRAAVGQAEEAAERRLEKVFINLSCGQPESRLFNLRWPVGGRAVTEADIRRIVNEGLIRSTTEGRDIIHALPLGFAVDDTIGVTDPRGHQCDQLSASLHIIDASSMALRNLASVLVQAELKIEALVSSPLTSGLSVLAPDERDLGAIVVDMGAGITTIGIFGEDQLLHTAQVRIGGHHITRDIASMLSTSIASAERLKTFYGSATTSPDDDLEILPVQTTGDYVEQLINVPRSKIISIIRPRIEETLELIRDRLDSAGVGKAANGRVVLTGGASLLNGIGPLAARILNRQVRLGRPKGIIGLPGDPSIAPNFSTAAGLLAWAAGAGRSLTDIDFTENGRPNSFMRKIVDFLREKV</sequence>
<dbReference type="NCBIfam" id="TIGR01174">
    <property type="entry name" value="ftsA"/>
    <property type="match status" value="1"/>
</dbReference>
<dbReference type="HAMAP" id="MF_02033">
    <property type="entry name" value="FtsA"/>
    <property type="match status" value="1"/>
</dbReference>
<dbReference type="SMART" id="SM00842">
    <property type="entry name" value="FtsA"/>
    <property type="match status" value="1"/>
</dbReference>
<dbReference type="SUPFAM" id="SSF53067">
    <property type="entry name" value="Actin-like ATPase domain"/>
    <property type="match status" value="2"/>
</dbReference>
<dbReference type="GO" id="GO:0032153">
    <property type="term" value="C:cell division site"/>
    <property type="evidence" value="ECO:0007669"/>
    <property type="project" value="UniProtKB-UniRule"/>
</dbReference>
<name>A0A7H1NNS5_9PROT</name>
<dbReference type="InterPro" id="IPR003494">
    <property type="entry name" value="SHS2_FtsA"/>
</dbReference>
<evidence type="ECO:0000313" key="10">
    <source>
        <dbReference type="Proteomes" id="UP000516349"/>
    </source>
</evidence>
<dbReference type="InterPro" id="IPR050696">
    <property type="entry name" value="FtsA/MreB"/>
</dbReference>
<dbReference type="Pfam" id="PF14450">
    <property type="entry name" value="FtsA"/>
    <property type="match status" value="1"/>
</dbReference>
<evidence type="ECO:0000256" key="6">
    <source>
        <dbReference type="PIRNR" id="PIRNR003101"/>
    </source>
</evidence>
<keyword evidence="4 5" id="KW-0131">Cell cycle</keyword>
<evidence type="ECO:0000256" key="7">
    <source>
        <dbReference type="SAM" id="MobiDB-lite"/>
    </source>
</evidence>
<comment type="subunit">
    <text evidence="5">Self-interacts. Interacts with FtsZ.</text>
</comment>
<organism evidence="9 10">
    <name type="scientific">Entomobacter blattae</name>
    <dbReference type="NCBI Taxonomy" id="2762277"/>
    <lineage>
        <taxon>Bacteria</taxon>
        <taxon>Pseudomonadati</taxon>
        <taxon>Pseudomonadota</taxon>
        <taxon>Alphaproteobacteria</taxon>
        <taxon>Acetobacterales</taxon>
        <taxon>Acetobacteraceae</taxon>
        <taxon>Entomobacter</taxon>
    </lineage>
</organism>
<keyword evidence="10" id="KW-1185">Reference proteome</keyword>
<accession>A0A7H1NNS5</accession>
<dbReference type="InterPro" id="IPR020823">
    <property type="entry name" value="Cell_div_FtsA"/>
</dbReference>
<comment type="similarity">
    <text evidence="5 6">Belongs to the FtsA/MreB family.</text>
</comment>
<evidence type="ECO:0000256" key="5">
    <source>
        <dbReference type="HAMAP-Rule" id="MF_02033"/>
    </source>
</evidence>
<dbReference type="EMBL" id="CP060244">
    <property type="protein sequence ID" value="QNT77435.1"/>
    <property type="molecule type" value="Genomic_DNA"/>
</dbReference>
<evidence type="ECO:0000256" key="1">
    <source>
        <dbReference type="ARBA" id="ARBA00022475"/>
    </source>
</evidence>
<feature type="domain" description="SHS2" evidence="8">
    <location>
        <begin position="58"/>
        <end position="244"/>
    </location>
</feature>
<evidence type="ECO:0000256" key="3">
    <source>
        <dbReference type="ARBA" id="ARBA00023136"/>
    </source>
</evidence>
<proteinExistence type="inferred from homology"/>
<evidence type="ECO:0000259" key="8">
    <source>
        <dbReference type="SMART" id="SM00842"/>
    </source>
</evidence>
<dbReference type="RefSeq" id="WP_203413918.1">
    <property type="nucleotide sequence ID" value="NZ_CP060244.1"/>
</dbReference>
<feature type="region of interest" description="Disordered" evidence="7">
    <location>
        <begin position="1"/>
        <end position="24"/>
    </location>
</feature>
<dbReference type="AlphaFoldDB" id="A0A7H1NNS5"/>
<evidence type="ECO:0000256" key="2">
    <source>
        <dbReference type="ARBA" id="ARBA00022618"/>
    </source>
</evidence>
<protein>
    <recommendedName>
        <fullName evidence="5 6">Cell division protein FtsA</fullName>
    </recommendedName>
</protein>
<dbReference type="InterPro" id="IPR043129">
    <property type="entry name" value="ATPase_NBD"/>
</dbReference>
<dbReference type="PANTHER" id="PTHR32432:SF4">
    <property type="entry name" value="CELL DIVISION PROTEIN FTSA"/>
    <property type="match status" value="1"/>
</dbReference>
<keyword evidence="3 5" id="KW-0472">Membrane</keyword>
<evidence type="ECO:0000256" key="4">
    <source>
        <dbReference type="ARBA" id="ARBA00023306"/>
    </source>
</evidence>
<keyword evidence="1 5" id="KW-1003">Cell membrane</keyword>
<dbReference type="GO" id="GO:0009898">
    <property type="term" value="C:cytoplasmic side of plasma membrane"/>
    <property type="evidence" value="ECO:0007669"/>
    <property type="project" value="UniProtKB-UniRule"/>
</dbReference>
<dbReference type="KEGG" id="ebla:JGUZn3_01700"/>